<sequence>MGMVNIGLSGVLANRVALNTTAQNTANVNTPGYSRQIVSFNATSSGNFVNGINLGGGVEVGSVIRIAEQSSINRLRESNELAQYSQTYFEGLSNLENMLGAEGLSLTSGLNNFFAAIDEASVSPESLAFRQQVLTNASALAQQFNAVSTQLNQQQAAQSERYGALVTNVNSQLESIAKLNTQLQEDALLGKSVSGLQDSMDKHLNELAKSVDIQVIYLESGGVEVSTPNGQPMVINGYSATLERDLSSGDPYSTDLNIQFQSMLTPVDASLGGEMGAIAALKTEQYEPIKALLNDMASALSTEVNTVLDGGYVLDGTQLNSPDSDLFIVTPGSEASSIAINPNLTPEKLAFAANPSAPGDGSKLTEFSMLSQKSLGIGSVAGKTLYSAYSGLLGDIGIFTRQAESESTAAQISLDDAQVIRDSVSAVNSDEEAASMLLYLNAYEANMKVISTANQMFQTLLQAF</sequence>
<evidence type="ECO:0000256" key="4">
    <source>
        <dbReference type="ARBA" id="ARBA00016244"/>
    </source>
</evidence>
<organism evidence="10 11">
    <name type="scientific">Vibrio maritimus</name>
    <dbReference type="NCBI Taxonomy" id="990268"/>
    <lineage>
        <taxon>Bacteria</taxon>
        <taxon>Pseudomonadati</taxon>
        <taxon>Pseudomonadota</taxon>
        <taxon>Gammaproteobacteria</taxon>
        <taxon>Vibrionales</taxon>
        <taxon>Vibrionaceae</taxon>
        <taxon>Vibrio</taxon>
    </lineage>
</organism>
<dbReference type="InterPro" id="IPR002371">
    <property type="entry name" value="FlgK"/>
</dbReference>
<dbReference type="Proteomes" id="UP000029224">
    <property type="component" value="Unassembled WGS sequence"/>
</dbReference>
<protein>
    <recommendedName>
        <fullName evidence="4 7">Flagellar hook-associated protein 1</fullName>
        <shortName evidence="7">HAP1</shortName>
    </recommendedName>
</protein>
<evidence type="ECO:0000256" key="1">
    <source>
        <dbReference type="ARBA" id="ARBA00004365"/>
    </source>
</evidence>
<evidence type="ECO:0000256" key="5">
    <source>
        <dbReference type="ARBA" id="ARBA00022525"/>
    </source>
</evidence>
<evidence type="ECO:0000256" key="6">
    <source>
        <dbReference type="ARBA" id="ARBA00023143"/>
    </source>
</evidence>
<keyword evidence="6 7" id="KW-0975">Bacterial flagellum</keyword>
<evidence type="ECO:0000259" key="8">
    <source>
        <dbReference type="Pfam" id="PF06429"/>
    </source>
</evidence>
<dbReference type="NCBIfam" id="TIGR02492">
    <property type="entry name" value="flgK_ends"/>
    <property type="match status" value="1"/>
</dbReference>
<dbReference type="GO" id="GO:0044780">
    <property type="term" value="P:bacterial-type flagellum assembly"/>
    <property type="evidence" value="ECO:0007669"/>
    <property type="project" value="InterPro"/>
</dbReference>
<keyword evidence="10" id="KW-0966">Cell projection</keyword>
<accession>A0A090T3C3</accession>
<dbReference type="Pfam" id="PF22638">
    <property type="entry name" value="FlgK_D1"/>
    <property type="match status" value="1"/>
</dbReference>
<evidence type="ECO:0000256" key="3">
    <source>
        <dbReference type="ARBA" id="ARBA00009677"/>
    </source>
</evidence>
<proteinExistence type="inferred from homology"/>
<reference evidence="10 11" key="1">
    <citation type="submission" date="2014-09" db="EMBL/GenBank/DDBJ databases">
        <title>Vibrio maritimus JCM 19240. (C210) whole genome shotgun sequence.</title>
        <authorList>
            <person name="Sawabe T."/>
            <person name="Meirelles P."/>
            <person name="Nakanishi M."/>
            <person name="Sayaka M."/>
            <person name="Hattori M."/>
            <person name="Ohkuma M."/>
        </authorList>
    </citation>
    <scope>NUCLEOTIDE SEQUENCE [LARGE SCALE GENOMIC DNA]</scope>
    <source>
        <strain evidence="10 11">JCM 19240</strain>
    </source>
</reference>
<dbReference type="InterPro" id="IPR053927">
    <property type="entry name" value="FlgK_helical"/>
</dbReference>
<comment type="caution">
    <text evidence="10">The sequence shown here is derived from an EMBL/GenBank/DDBJ whole genome shotgun (WGS) entry which is preliminary data.</text>
</comment>
<feature type="domain" description="Flagellar basal-body/hook protein C-terminal" evidence="8">
    <location>
        <begin position="424"/>
        <end position="462"/>
    </location>
</feature>
<comment type="subcellular location">
    <subcellularLocation>
        <location evidence="1 7">Bacterial flagellum</location>
    </subcellularLocation>
    <subcellularLocation>
        <location evidence="2 7">Secreted</location>
    </subcellularLocation>
</comment>
<dbReference type="EMBL" id="BBMT01000005">
    <property type="protein sequence ID" value="GAL34461.1"/>
    <property type="molecule type" value="Genomic_DNA"/>
</dbReference>
<keyword evidence="5 7" id="KW-0964">Secreted</keyword>
<dbReference type="InterPro" id="IPR010930">
    <property type="entry name" value="Flg_bb/hook_C_dom"/>
</dbReference>
<dbReference type="PANTHER" id="PTHR30033:SF1">
    <property type="entry name" value="FLAGELLAR HOOK-ASSOCIATED PROTEIN 1"/>
    <property type="match status" value="1"/>
</dbReference>
<evidence type="ECO:0000259" key="9">
    <source>
        <dbReference type="Pfam" id="PF22638"/>
    </source>
</evidence>
<dbReference type="GO" id="GO:0009424">
    <property type="term" value="C:bacterial-type flagellum hook"/>
    <property type="evidence" value="ECO:0007669"/>
    <property type="project" value="UniProtKB-UniRule"/>
</dbReference>
<dbReference type="OrthoDB" id="9802553at2"/>
<reference evidence="10 11" key="2">
    <citation type="submission" date="2014-09" db="EMBL/GenBank/DDBJ databases">
        <authorList>
            <consortium name="NBRP consortium"/>
            <person name="Sawabe T."/>
            <person name="Meirelles P."/>
            <person name="Nakanishi M."/>
            <person name="Sayaka M."/>
            <person name="Hattori M."/>
            <person name="Ohkuma M."/>
        </authorList>
    </citation>
    <scope>NUCLEOTIDE SEQUENCE [LARGE SCALE GENOMIC DNA]</scope>
    <source>
        <strain evidence="10 11">JCM 19240</strain>
    </source>
</reference>
<dbReference type="PANTHER" id="PTHR30033">
    <property type="entry name" value="FLAGELLAR HOOK-ASSOCIATED PROTEIN 1"/>
    <property type="match status" value="1"/>
</dbReference>
<name>A0A090T3C3_9VIBR</name>
<dbReference type="GO" id="GO:0005198">
    <property type="term" value="F:structural molecule activity"/>
    <property type="evidence" value="ECO:0007669"/>
    <property type="project" value="UniProtKB-UniRule"/>
</dbReference>
<gene>
    <name evidence="7" type="primary">flgK</name>
    <name evidence="10" type="ORF">JCM19240_4011</name>
</gene>
<keyword evidence="10" id="KW-0282">Flagellum</keyword>
<keyword evidence="11" id="KW-1185">Reference proteome</keyword>
<dbReference type="Pfam" id="PF06429">
    <property type="entry name" value="Flg_bbr_C"/>
    <property type="match status" value="1"/>
</dbReference>
<keyword evidence="10" id="KW-0969">Cilium</keyword>
<dbReference type="AlphaFoldDB" id="A0A090T3C3"/>
<dbReference type="SUPFAM" id="SSF64518">
    <property type="entry name" value="Phase 1 flagellin"/>
    <property type="match status" value="1"/>
</dbReference>
<evidence type="ECO:0000256" key="2">
    <source>
        <dbReference type="ARBA" id="ARBA00004613"/>
    </source>
</evidence>
<dbReference type="GO" id="GO:0005576">
    <property type="term" value="C:extracellular region"/>
    <property type="evidence" value="ECO:0007669"/>
    <property type="project" value="UniProtKB-SubCell"/>
</dbReference>
<evidence type="ECO:0000256" key="7">
    <source>
        <dbReference type="RuleBase" id="RU362065"/>
    </source>
</evidence>
<evidence type="ECO:0000313" key="10">
    <source>
        <dbReference type="EMBL" id="GAL34461.1"/>
    </source>
</evidence>
<evidence type="ECO:0000313" key="11">
    <source>
        <dbReference type="Proteomes" id="UP000029224"/>
    </source>
</evidence>
<feature type="domain" description="Flagellar hook-associated protein FlgK helical" evidence="9">
    <location>
        <begin position="92"/>
        <end position="317"/>
    </location>
</feature>
<comment type="similarity">
    <text evidence="3 7">Belongs to the flagella basal body rod proteins family.</text>
</comment>
<dbReference type="PRINTS" id="PR01005">
    <property type="entry name" value="FLGHOOKAP1"/>
</dbReference>